<protein>
    <submittedName>
        <fullName evidence="1">Uncharacterized protein</fullName>
    </submittedName>
</protein>
<sequence length="72" mass="8034">NKTSNTLHCEQFMAPKQRTCAEEDKQSHSGVGTRRCGAAMRKPSVTFLIVPVMSPSLETVLKTINYRIDPNI</sequence>
<feature type="non-terminal residue" evidence="1">
    <location>
        <position position="72"/>
    </location>
</feature>
<gene>
    <name evidence="1" type="primary">Nfu_g_1_002196</name>
</gene>
<accession>A0A1A8Q295</accession>
<name>A0A1A8Q295_9TELE</name>
<dbReference type="EMBL" id="HAEG01010534">
    <property type="protein sequence ID" value="SBR87377.1"/>
    <property type="molecule type" value="Transcribed_RNA"/>
</dbReference>
<feature type="non-terminal residue" evidence="1">
    <location>
        <position position="1"/>
    </location>
</feature>
<reference evidence="1" key="2">
    <citation type="submission" date="2016-06" db="EMBL/GenBank/DDBJ databases">
        <title>The genome of a short-lived fish provides insights into sex chromosome evolution and the genetic control of aging.</title>
        <authorList>
            <person name="Reichwald K."/>
            <person name="Felder M."/>
            <person name="Petzold A."/>
            <person name="Koch P."/>
            <person name="Groth M."/>
            <person name="Platzer M."/>
        </authorList>
    </citation>
    <scope>NUCLEOTIDE SEQUENCE</scope>
    <source>
        <tissue evidence="1">Brain</tissue>
    </source>
</reference>
<organism evidence="1">
    <name type="scientific">Nothobranchius pienaari</name>
    <dbReference type="NCBI Taxonomy" id="704102"/>
    <lineage>
        <taxon>Eukaryota</taxon>
        <taxon>Metazoa</taxon>
        <taxon>Chordata</taxon>
        <taxon>Craniata</taxon>
        <taxon>Vertebrata</taxon>
        <taxon>Euteleostomi</taxon>
        <taxon>Actinopterygii</taxon>
        <taxon>Neopterygii</taxon>
        <taxon>Teleostei</taxon>
        <taxon>Neoteleostei</taxon>
        <taxon>Acanthomorphata</taxon>
        <taxon>Ovalentaria</taxon>
        <taxon>Atherinomorphae</taxon>
        <taxon>Cyprinodontiformes</taxon>
        <taxon>Nothobranchiidae</taxon>
        <taxon>Nothobranchius</taxon>
    </lineage>
</organism>
<dbReference type="AlphaFoldDB" id="A0A1A8Q295"/>
<proteinExistence type="predicted"/>
<evidence type="ECO:0000313" key="1">
    <source>
        <dbReference type="EMBL" id="SBR87377.1"/>
    </source>
</evidence>
<reference evidence="1" key="1">
    <citation type="submission" date="2016-05" db="EMBL/GenBank/DDBJ databases">
        <authorList>
            <person name="Lavstsen T."/>
            <person name="Jespersen J.S."/>
        </authorList>
    </citation>
    <scope>NUCLEOTIDE SEQUENCE</scope>
    <source>
        <tissue evidence="1">Brain</tissue>
    </source>
</reference>